<feature type="compositionally biased region" description="Acidic residues" evidence="7">
    <location>
        <begin position="69"/>
        <end position="79"/>
    </location>
</feature>
<dbReference type="InterPro" id="IPR050539">
    <property type="entry name" value="ThrE_Dicarb/AminoAcid_Exp"/>
</dbReference>
<evidence type="ECO:0000256" key="6">
    <source>
        <dbReference type="ARBA" id="ARBA00034125"/>
    </source>
</evidence>
<protein>
    <recommendedName>
        <fullName evidence="13">Threonine/serine exporter family protein</fullName>
    </recommendedName>
</protein>
<evidence type="ECO:0000259" key="9">
    <source>
        <dbReference type="Pfam" id="PF06738"/>
    </source>
</evidence>
<reference evidence="11" key="1">
    <citation type="journal article" date="2014" name="Int. J. Syst. Evol. Microbiol.">
        <title>Complete genome sequence of Corynebacterium casei LMG S-19264T (=DSM 44701T), isolated from a smear-ripened cheese.</title>
        <authorList>
            <consortium name="US DOE Joint Genome Institute (JGI-PGF)"/>
            <person name="Walter F."/>
            <person name="Albersmeier A."/>
            <person name="Kalinowski J."/>
            <person name="Ruckert C."/>
        </authorList>
    </citation>
    <scope>NUCLEOTIDE SEQUENCE</scope>
    <source>
        <strain evidence="11">CGMCC 1.15388</strain>
    </source>
</reference>
<feature type="region of interest" description="Disordered" evidence="7">
    <location>
        <begin position="1"/>
        <end position="106"/>
    </location>
</feature>
<feature type="compositionally biased region" description="Polar residues" evidence="7">
    <location>
        <begin position="52"/>
        <end position="65"/>
    </location>
</feature>
<feature type="transmembrane region" description="Helical" evidence="8">
    <location>
        <begin position="504"/>
        <end position="521"/>
    </location>
</feature>
<comment type="subcellular location">
    <subcellularLocation>
        <location evidence="1">Cell membrane</location>
        <topology evidence="1">Multi-pass membrane protein</topology>
    </subcellularLocation>
</comment>
<evidence type="ECO:0000256" key="4">
    <source>
        <dbReference type="ARBA" id="ARBA00022989"/>
    </source>
</evidence>
<evidence type="ECO:0000256" key="3">
    <source>
        <dbReference type="ARBA" id="ARBA00022692"/>
    </source>
</evidence>
<evidence type="ECO:0000256" key="7">
    <source>
        <dbReference type="SAM" id="MobiDB-lite"/>
    </source>
</evidence>
<feature type="transmembrane region" description="Helical" evidence="8">
    <location>
        <begin position="480"/>
        <end position="498"/>
    </location>
</feature>
<keyword evidence="12" id="KW-1185">Reference proteome</keyword>
<feature type="transmembrane region" description="Helical" evidence="8">
    <location>
        <begin position="702"/>
        <end position="721"/>
    </location>
</feature>
<dbReference type="InterPro" id="IPR010619">
    <property type="entry name" value="ThrE-like_N"/>
</dbReference>
<evidence type="ECO:0000313" key="11">
    <source>
        <dbReference type="EMBL" id="GGE73840.1"/>
    </source>
</evidence>
<feature type="domain" description="Threonine/serine exporter-like N-terminal" evidence="9">
    <location>
        <begin position="323"/>
        <end position="562"/>
    </location>
</feature>
<proteinExistence type="inferred from homology"/>
<keyword evidence="4 8" id="KW-1133">Transmembrane helix</keyword>
<keyword evidence="3 8" id="KW-0812">Transmembrane</keyword>
<feature type="compositionally biased region" description="Basic and acidic residues" evidence="7">
    <location>
        <begin position="80"/>
        <end position="99"/>
    </location>
</feature>
<name>A0A917AUR1_9MICC</name>
<dbReference type="Proteomes" id="UP000633136">
    <property type="component" value="Unassembled WGS sequence"/>
</dbReference>
<dbReference type="PANTHER" id="PTHR34390:SF2">
    <property type="entry name" value="SUCCINATE TRANSPORTER SUBUNIT YJJP-RELATED"/>
    <property type="match status" value="1"/>
</dbReference>
<dbReference type="GO" id="GO:0005886">
    <property type="term" value="C:plasma membrane"/>
    <property type="evidence" value="ECO:0007669"/>
    <property type="project" value="UniProtKB-SubCell"/>
</dbReference>
<organism evidence="11 12">
    <name type="scientific">Nesterenkonia cremea</name>
    <dbReference type="NCBI Taxonomy" id="1882340"/>
    <lineage>
        <taxon>Bacteria</taxon>
        <taxon>Bacillati</taxon>
        <taxon>Actinomycetota</taxon>
        <taxon>Actinomycetes</taxon>
        <taxon>Micrococcales</taxon>
        <taxon>Micrococcaceae</taxon>
        <taxon>Nesterenkonia</taxon>
    </lineage>
</organism>
<keyword evidence="2" id="KW-1003">Cell membrane</keyword>
<evidence type="ECO:0000313" key="12">
    <source>
        <dbReference type="Proteomes" id="UP000633136"/>
    </source>
</evidence>
<dbReference type="RefSeq" id="WP_188685531.1">
    <property type="nucleotide sequence ID" value="NZ_BMIS01000010.1"/>
</dbReference>
<dbReference type="PANTHER" id="PTHR34390">
    <property type="entry name" value="UPF0442 PROTEIN YJJB-RELATED"/>
    <property type="match status" value="1"/>
</dbReference>
<dbReference type="InterPro" id="IPR024528">
    <property type="entry name" value="ThrE_2"/>
</dbReference>
<reference evidence="11" key="2">
    <citation type="submission" date="2020-09" db="EMBL/GenBank/DDBJ databases">
        <authorList>
            <person name="Sun Q."/>
            <person name="Zhou Y."/>
        </authorList>
    </citation>
    <scope>NUCLEOTIDE SEQUENCE</scope>
    <source>
        <strain evidence="11">CGMCC 1.15388</strain>
    </source>
</reference>
<comment type="similarity">
    <text evidence="6">Belongs to the ThrE exporter (TC 2.A.79) family.</text>
</comment>
<evidence type="ECO:0000256" key="5">
    <source>
        <dbReference type="ARBA" id="ARBA00023136"/>
    </source>
</evidence>
<comment type="caution">
    <text evidence="11">The sequence shown here is derived from an EMBL/GenBank/DDBJ whole genome shotgun (WGS) entry which is preliminary data.</text>
</comment>
<feature type="region of interest" description="Disordered" evidence="7">
    <location>
        <begin position="163"/>
        <end position="213"/>
    </location>
</feature>
<feature type="transmembrane region" description="Helical" evidence="8">
    <location>
        <begin position="542"/>
        <end position="563"/>
    </location>
</feature>
<feature type="compositionally biased region" description="Low complexity" evidence="7">
    <location>
        <begin position="191"/>
        <end position="205"/>
    </location>
</feature>
<sequence length="741" mass="79785">MSSDRDESYEPEAIDPMISAPTADVSAIPVVRSSAASDDEAEEESSGGFVKSLTSSIASSWQASTEAEAALEWEEYDAEAADRAVEEREDDSGSRHEFTPDPEFQRTYTAVNSAVSAPSTEDLDHHLHTYAYPEVEAPQTMEPNRYASDPIQGGARDYWESFPSTGDWSHTEALGPQIPTTGSTEAVSPWEQRAAEAARSQQEGEPTSASGVLDLSFTSSIGNLPSTPLEAAPLRRRSVLRPSRIREKIGPQRLKGAPIFDRTVFDQKLKPQQVQQAFRRIMRPEAPMTSAMPILDRLEGTPFANPQQAEAPMESEEPATIAFVLDLGETLFRYGAGALEVETSIIATTAAFGMKNTDVDITNQSISLNWAPEGRIPYSRVRVVRSWSGNYKALAAVHQLVADIVAGRMTRSDAAQRLEEITREPKPFPRWVVTVAGGFFASFFASFLGAPLLDATLGFFGTLIVLWLTRQLTTWRVPEYFGLAAGGFVASFLAMGAFTMGVDITPSMVVAGSLMILLPSARVVSAIQDAINGFPITAAGRLLSSMIAFAGMTSGIMAAVVIWDLMGAPHIVIADGLTRIYPAPVLIVLVFFAGSCAAIVEQARLRMILPIGAVSALGFAGFYAAELIGLGERITPIIGATIVGALGRVVALRMGAPQLVVAVPAMMFMLPGLMVFRGMYQIAIENPETTMVMSMMGGLAELFNALIIILAIASGIVLGDVSMRPLTSSLQSNERSRTRNR</sequence>
<dbReference type="Pfam" id="PF12821">
    <property type="entry name" value="ThrE_2"/>
    <property type="match status" value="1"/>
</dbReference>
<dbReference type="GO" id="GO:0022857">
    <property type="term" value="F:transmembrane transporter activity"/>
    <property type="evidence" value="ECO:0007669"/>
    <property type="project" value="InterPro"/>
</dbReference>
<gene>
    <name evidence="11" type="ORF">GCM10011401_21320</name>
</gene>
<evidence type="ECO:0000256" key="1">
    <source>
        <dbReference type="ARBA" id="ARBA00004651"/>
    </source>
</evidence>
<evidence type="ECO:0000259" key="10">
    <source>
        <dbReference type="Pfam" id="PF12821"/>
    </source>
</evidence>
<evidence type="ECO:0000256" key="8">
    <source>
        <dbReference type="SAM" id="Phobius"/>
    </source>
</evidence>
<feature type="transmembrane region" description="Helical" evidence="8">
    <location>
        <begin position="439"/>
        <end position="468"/>
    </location>
</feature>
<evidence type="ECO:0008006" key="13">
    <source>
        <dbReference type="Google" id="ProtNLM"/>
    </source>
</evidence>
<feature type="transmembrane region" description="Helical" evidence="8">
    <location>
        <begin position="659"/>
        <end position="682"/>
    </location>
</feature>
<feature type="domain" description="Threonine/Serine exporter ThrE" evidence="10">
    <location>
        <begin position="587"/>
        <end position="720"/>
    </location>
</feature>
<evidence type="ECO:0000256" key="2">
    <source>
        <dbReference type="ARBA" id="ARBA00022475"/>
    </source>
</evidence>
<keyword evidence="5 8" id="KW-0472">Membrane</keyword>
<feature type="transmembrane region" description="Helical" evidence="8">
    <location>
        <begin position="634"/>
        <end position="652"/>
    </location>
</feature>
<dbReference type="Pfam" id="PF06738">
    <property type="entry name" value="ThrE"/>
    <property type="match status" value="1"/>
</dbReference>
<dbReference type="EMBL" id="BMIS01000010">
    <property type="protein sequence ID" value="GGE73840.1"/>
    <property type="molecule type" value="Genomic_DNA"/>
</dbReference>
<accession>A0A917AUR1</accession>
<feature type="transmembrane region" description="Helical" evidence="8">
    <location>
        <begin position="583"/>
        <end position="600"/>
    </location>
</feature>
<feature type="transmembrane region" description="Helical" evidence="8">
    <location>
        <begin position="607"/>
        <end position="628"/>
    </location>
</feature>
<dbReference type="GO" id="GO:0015744">
    <property type="term" value="P:succinate transport"/>
    <property type="evidence" value="ECO:0007669"/>
    <property type="project" value="TreeGrafter"/>
</dbReference>
<dbReference type="AlphaFoldDB" id="A0A917AUR1"/>